<dbReference type="EMBL" id="CACRTR010000016">
    <property type="protein sequence ID" value="VYU65102.1"/>
    <property type="molecule type" value="Genomic_DNA"/>
</dbReference>
<evidence type="ECO:0000256" key="3">
    <source>
        <dbReference type="ARBA" id="ARBA00022982"/>
    </source>
</evidence>
<keyword evidence="2 6" id="KW-0479">Metal-binding</keyword>
<dbReference type="InterPro" id="IPR001080">
    <property type="entry name" value="3Fe4S_ferredoxin"/>
</dbReference>
<dbReference type="SMR" id="A0A6N3GLK6"/>
<reference evidence="7" key="1">
    <citation type="submission" date="2019-11" db="EMBL/GenBank/DDBJ databases">
        <authorList>
            <person name="Feng L."/>
        </authorList>
    </citation>
    <scope>NUCLEOTIDE SEQUENCE</scope>
    <source>
        <strain evidence="7">ElimosumLFYP34</strain>
    </source>
</reference>
<dbReference type="GO" id="GO:0051536">
    <property type="term" value="F:iron-sulfur cluster binding"/>
    <property type="evidence" value="ECO:0007669"/>
    <property type="project" value="UniProtKB-KW"/>
</dbReference>
<gene>
    <name evidence="7" type="primary">fdx</name>
    <name evidence="7" type="ORF">ELLFYP34_03992</name>
</gene>
<evidence type="ECO:0000256" key="2">
    <source>
        <dbReference type="ARBA" id="ARBA00022723"/>
    </source>
</evidence>
<evidence type="ECO:0000256" key="6">
    <source>
        <dbReference type="RuleBase" id="RU368020"/>
    </source>
</evidence>
<dbReference type="SUPFAM" id="SSF54862">
    <property type="entry name" value="4Fe-4S ferredoxins"/>
    <property type="match status" value="1"/>
</dbReference>
<name>A0A6N3GLK6_EUBLI</name>
<evidence type="ECO:0000313" key="7">
    <source>
        <dbReference type="EMBL" id="VYU65102.1"/>
    </source>
</evidence>
<accession>A0A6N3GLK6</accession>
<keyword evidence="5 6" id="KW-0411">Iron-sulfur</keyword>
<dbReference type="PANTHER" id="PTHR36923:SF3">
    <property type="entry name" value="FERREDOXIN"/>
    <property type="match status" value="1"/>
</dbReference>
<dbReference type="PANTHER" id="PTHR36923">
    <property type="entry name" value="FERREDOXIN"/>
    <property type="match status" value="1"/>
</dbReference>
<keyword evidence="3 6" id="KW-0249">Electron transport</keyword>
<dbReference type="InterPro" id="IPR051269">
    <property type="entry name" value="Fe-S_cluster_ET"/>
</dbReference>
<dbReference type="AlphaFoldDB" id="A0A6N3GLK6"/>
<dbReference type="GO" id="GO:0005506">
    <property type="term" value="F:iron ion binding"/>
    <property type="evidence" value="ECO:0007669"/>
    <property type="project" value="UniProtKB-UniRule"/>
</dbReference>
<dbReference type="PROSITE" id="PS51379">
    <property type="entry name" value="4FE4S_FER_2"/>
    <property type="match status" value="1"/>
</dbReference>
<dbReference type="InterPro" id="IPR017896">
    <property type="entry name" value="4Fe4S_Fe-S-bd"/>
</dbReference>
<protein>
    <recommendedName>
        <fullName evidence="6">Ferredoxin</fullName>
    </recommendedName>
</protein>
<keyword evidence="1 6" id="KW-0813">Transport</keyword>
<dbReference type="InterPro" id="IPR017900">
    <property type="entry name" value="4Fe4S_Fe_S_CS"/>
</dbReference>
<comment type="function">
    <text evidence="6">Ferredoxins are iron-sulfur proteins that transfer electrons in a wide variety of metabolic reactions.</text>
</comment>
<proteinExistence type="predicted"/>
<sequence length="62" mass="6537">MNVSIDESGCIGCGLCTQVCPEVFEMGDSGVAEVIMEEVPENLEDSVQEAADSCPVEVITVE</sequence>
<evidence type="ECO:0000256" key="5">
    <source>
        <dbReference type="ARBA" id="ARBA00023014"/>
    </source>
</evidence>
<evidence type="ECO:0000256" key="4">
    <source>
        <dbReference type="ARBA" id="ARBA00023004"/>
    </source>
</evidence>
<evidence type="ECO:0000256" key="1">
    <source>
        <dbReference type="ARBA" id="ARBA00022448"/>
    </source>
</evidence>
<dbReference type="Gene3D" id="3.30.70.20">
    <property type="match status" value="1"/>
</dbReference>
<dbReference type="PRINTS" id="PR00352">
    <property type="entry name" value="3FE4SFRDOXIN"/>
</dbReference>
<dbReference type="Pfam" id="PF13459">
    <property type="entry name" value="Fer4_15"/>
    <property type="match status" value="1"/>
</dbReference>
<organism evidence="7">
    <name type="scientific">Eubacterium limosum</name>
    <dbReference type="NCBI Taxonomy" id="1736"/>
    <lineage>
        <taxon>Bacteria</taxon>
        <taxon>Bacillati</taxon>
        <taxon>Bacillota</taxon>
        <taxon>Clostridia</taxon>
        <taxon>Eubacteriales</taxon>
        <taxon>Eubacteriaceae</taxon>
        <taxon>Eubacterium</taxon>
    </lineage>
</organism>
<dbReference type="GO" id="GO:0009055">
    <property type="term" value="F:electron transfer activity"/>
    <property type="evidence" value="ECO:0007669"/>
    <property type="project" value="UniProtKB-UniRule"/>
</dbReference>
<dbReference type="PROSITE" id="PS00198">
    <property type="entry name" value="4FE4S_FER_1"/>
    <property type="match status" value="1"/>
</dbReference>
<keyword evidence="4 6" id="KW-0408">Iron</keyword>